<name>A0ABT4QCU8_9BACL</name>
<feature type="region of interest" description="Disordered" evidence="1">
    <location>
        <begin position="1"/>
        <end position="44"/>
    </location>
</feature>
<feature type="compositionally biased region" description="Basic and acidic residues" evidence="1">
    <location>
        <begin position="15"/>
        <end position="27"/>
    </location>
</feature>
<sequence length="44" mass="5149">MDRNLTGDTEAYVGKLHDTQEKDEKNRRTQGRKRPGRSLPNNKH</sequence>
<protein>
    <submittedName>
        <fullName evidence="2">DUF4023 domain-containing protein</fullName>
    </submittedName>
</protein>
<organism evidence="2 3">
    <name type="scientific">Paenibacillus gyeongsangnamensis</name>
    <dbReference type="NCBI Taxonomy" id="3388067"/>
    <lineage>
        <taxon>Bacteria</taxon>
        <taxon>Bacillati</taxon>
        <taxon>Bacillota</taxon>
        <taxon>Bacilli</taxon>
        <taxon>Bacillales</taxon>
        <taxon>Paenibacillaceae</taxon>
        <taxon>Paenibacillus</taxon>
    </lineage>
</organism>
<keyword evidence="3" id="KW-1185">Reference proteome</keyword>
<dbReference type="RefSeq" id="WP_269883204.1">
    <property type="nucleotide sequence ID" value="NZ_JAQAGZ010000013.1"/>
</dbReference>
<comment type="caution">
    <text evidence="2">The sequence shown here is derived from an EMBL/GenBank/DDBJ whole genome shotgun (WGS) entry which is preliminary data.</text>
</comment>
<dbReference type="InterPro" id="IPR025097">
    <property type="entry name" value="DUF4023"/>
</dbReference>
<reference evidence="2 3" key="1">
    <citation type="submission" date="2022-12" db="EMBL/GenBank/DDBJ databases">
        <title>Draft genome sequence of Paenibacillus sp. dW9.</title>
        <authorList>
            <person name="Choi E.-W."/>
            <person name="Kim D.-U."/>
        </authorList>
    </citation>
    <scope>NUCLEOTIDE SEQUENCE [LARGE SCALE GENOMIC DNA]</scope>
    <source>
        <strain evidence="3">dW9</strain>
    </source>
</reference>
<accession>A0ABT4QCU8</accession>
<gene>
    <name evidence="2" type="ORF">O9H85_20075</name>
</gene>
<feature type="compositionally biased region" description="Basic residues" evidence="1">
    <location>
        <begin position="28"/>
        <end position="44"/>
    </location>
</feature>
<dbReference type="EMBL" id="JAQAGZ010000013">
    <property type="protein sequence ID" value="MCZ8514681.1"/>
    <property type="molecule type" value="Genomic_DNA"/>
</dbReference>
<evidence type="ECO:0000256" key="1">
    <source>
        <dbReference type="SAM" id="MobiDB-lite"/>
    </source>
</evidence>
<proteinExistence type="predicted"/>
<evidence type="ECO:0000313" key="3">
    <source>
        <dbReference type="Proteomes" id="UP001527882"/>
    </source>
</evidence>
<dbReference type="Proteomes" id="UP001527882">
    <property type="component" value="Unassembled WGS sequence"/>
</dbReference>
<dbReference type="Pfam" id="PF13215">
    <property type="entry name" value="DUF4023"/>
    <property type="match status" value="1"/>
</dbReference>
<evidence type="ECO:0000313" key="2">
    <source>
        <dbReference type="EMBL" id="MCZ8514681.1"/>
    </source>
</evidence>